<evidence type="ECO:0000313" key="3">
    <source>
        <dbReference type="Proteomes" id="UP000095192"/>
    </source>
</evidence>
<organism evidence="2 3">
    <name type="scientific">Cyclospora cayetanensis</name>
    <dbReference type="NCBI Taxonomy" id="88456"/>
    <lineage>
        <taxon>Eukaryota</taxon>
        <taxon>Sar</taxon>
        <taxon>Alveolata</taxon>
        <taxon>Apicomplexa</taxon>
        <taxon>Conoidasida</taxon>
        <taxon>Coccidia</taxon>
        <taxon>Eucoccidiorida</taxon>
        <taxon>Eimeriorina</taxon>
        <taxon>Eimeriidae</taxon>
        <taxon>Cyclospora</taxon>
    </lineage>
</organism>
<reference evidence="2 3" key="1">
    <citation type="journal article" date="2016" name="BMC Genomics">
        <title>Comparative genomics reveals Cyclospora cayetanensis possesses coccidia-like metabolism and invasion components but unique surface antigens.</title>
        <authorList>
            <person name="Liu S."/>
            <person name="Wang L."/>
            <person name="Zheng H."/>
            <person name="Xu Z."/>
            <person name="Roellig D.M."/>
            <person name="Li N."/>
            <person name="Frace M.A."/>
            <person name="Tang K."/>
            <person name="Arrowood M.J."/>
            <person name="Moss D.M."/>
            <person name="Zhang L."/>
            <person name="Feng Y."/>
            <person name="Xiao L."/>
        </authorList>
    </citation>
    <scope>NUCLEOTIDE SEQUENCE [LARGE SCALE GENOMIC DNA]</scope>
    <source>
        <strain evidence="2 3">CHN_HEN01</strain>
    </source>
</reference>
<dbReference type="VEuPathDB" id="ToxoDB:LOC34623530"/>
<gene>
    <name evidence="2" type="ORF">cyc_07594</name>
</gene>
<accession>A0A1D3CV62</accession>
<sequence length="133" mass="13384">MGRPADTGDLKAAISFVPTHLRTKKLPATAKTQEGPSISRVSAYSMGTAALGRQVGGAKAPAAGEAVSGLARFLGEAKKQQEGAGGAPKQAGPADLDREEDISGSQALASPRAPVSSSLALFYPPGERAVAVT</sequence>
<proteinExistence type="predicted"/>
<name>A0A1D3CV62_9EIME</name>
<dbReference type="EMBL" id="JROU02001837">
    <property type="protein sequence ID" value="OEH75078.1"/>
    <property type="molecule type" value="Genomic_DNA"/>
</dbReference>
<comment type="caution">
    <text evidence="2">The sequence shown here is derived from an EMBL/GenBank/DDBJ whole genome shotgun (WGS) entry which is preliminary data.</text>
</comment>
<dbReference type="VEuPathDB" id="ToxoDB:cyc_07594"/>
<keyword evidence="3" id="KW-1185">Reference proteome</keyword>
<evidence type="ECO:0000313" key="2">
    <source>
        <dbReference type="EMBL" id="OEH75078.1"/>
    </source>
</evidence>
<protein>
    <submittedName>
        <fullName evidence="2">Uncharacterized protein</fullName>
    </submittedName>
</protein>
<dbReference type="InParanoid" id="A0A1D3CV62"/>
<evidence type="ECO:0000256" key="1">
    <source>
        <dbReference type="SAM" id="MobiDB-lite"/>
    </source>
</evidence>
<dbReference type="Proteomes" id="UP000095192">
    <property type="component" value="Unassembled WGS sequence"/>
</dbReference>
<dbReference type="AlphaFoldDB" id="A0A1D3CV62"/>
<feature type="region of interest" description="Disordered" evidence="1">
    <location>
        <begin position="77"/>
        <end position="114"/>
    </location>
</feature>